<dbReference type="Gramene" id="OGLUM05G10560.1">
    <property type="protein sequence ID" value="OGLUM05G10560.1"/>
    <property type="gene ID" value="OGLUM05G10560"/>
</dbReference>
<feature type="domain" description="EF-hand" evidence="1">
    <location>
        <begin position="52"/>
        <end position="87"/>
    </location>
</feature>
<dbReference type="EnsemblPlants" id="OGLUM05G10560.1">
    <property type="protein sequence ID" value="OGLUM05G10560.1"/>
    <property type="gene ID" value="OGLUM05G10560"/>
</dbReference>
<keyword evidence="3" id="KW-1185">Reference proteome</keyword>
<dbReference type="PROSITE" id="PS50222">
    <property type="entry name" value="EF_HAND_2"/>
    <property type="match status" value="1"/>
</dbReference>
<accession>A0A0D9ZWR9</accession>
<dbReference type="InterPro" id="IPR018247">
    <property type="entry name" value="EF_Hand_1_Ca_BS"/>
</dbReference>
<dbReference type="InterPro" id="IPR002048">
    <property type="entry name" value="EF_hand_dom"/>
</dbReference>
<reference evidence="2" key="1">
    <citation type="submission" date="2015-04" db="UniProtKB">
        <authorList>
            <consortium name="EnsemblPlants"/>
        </authorList>
    </citation>
    <scope>IDENTIFICATION</scope>
</reference>
<evidence type="ECO:0000259" key="1">
    <source>
        <dbReference type="PROSITE" id="PS50222"/>
    </source>
</evidence>
<sequence>MVVRVGHGPHSHPDYAIDRASAAFITRRLNAWDWGPMSNGGNRRLATRIKSSAQQAASSVFAALDKDDDGKVSAFELRGCMVVELGEDVFEEAAAILGKAKG</sequence>
<dbReference type="AlphaFoldDB" id="A0A0D9ZWR9"/>
<reference evidence="2" key="2">
    <citation type="submission" date="2018-05" db="EMBL/GenBank/DDBJ databases">
        <title>OgluRS3 (Oryza glumaepatula Reference Sequence Version 3).</title>
        <authorList>
            <person name="Zhang J."/>
            <person name="Kudrna D."/>
            <person name="Lee S."/>
            <person name="Talag J."/>
            <person name="Welchert J."/>
            <person name="Wing R.A."/>
        </authorList>
    </citation>
    <scope>NUCLEOTIDE SEQUENCE [LARGE SCALE GENOMIC DNA]</scope>
</reference>
<dbReference type="GO" id="GO:0005509">
    <property type="term" value="F:calcium ion binding"/>
    <property type="evidence" value="ECO:0007669"/>
    <property type="project" value="InterPro"/>
</dbReference>
<protein>
    <recommendedName>
        <fullName evidence="1">EF-hand domain-containing protein</fullName>
    </recommendedName>
</protein>
<dbReference type="Proteomes" id="UP000026961">
    <property type="component" value="Chromosome 5"/>
</dbReference>
<dbReference type="PROSITE" id="PS00018">
    <property type="entry name" value="EF_HAND_1"/>
    <property type="match status" value="1"/>
</dbReference>
<name>A0A0D9ZWR9_9ORYZ</name>
<evidence type="ECO:0000313" key="2">
    <source>
        <dbReference type="EnsemblPlants" id="OGLUM05G10560.1"/>
    </source>
</evidence>
<organism evidence="2">
    <name type="scientific">Oryza glumipatula</name>
    <dbReference type="NCBI Taxonomy" id="40148"/>
    <lineage>
        <taxon>Eukaryota</taxon>
        <taxon>Viridiplantae</taxon>
        <taxon>Streptophyta</taxon>
        <taxon>Embryophyta</taxon>
        <taxon>Tracheophyta</taxon>
        <taxon>Spermatophyta</taxon>
        <taxon>Magnoliopsida</taxon>
        <taxon>Liliopsida</taxon>
        <taxon>Poales</taxon>
        <taxon>Poaceae</taxon>
        <taxon>BOP clade</taxon>
        <taxon>Oryzoideae</taxon>
        <taxon>Oryzeae</taxon>
        <taxon>Oryzinae</taxon>
        <taxon>Oryza</taxon>
    </lineage>
</organism>
<dbReference type="HOGENOM" id="CLU_2281831_0_0_1"/>
<proteinExistence type="predicted"/>
<evidence type="ECO:0000313" key="3">
    <source>
        <dbReference type="Proteomes" id="UP000026961"/>
    </source>
</evidence>